<dbReference type="PANTHER" id="PTHR28624:SF1">
    <property type="entry name" value="MITOCHONDRIAL POTASSIUM CHANNEL"/>
    <property type="match status" value="1"/>
</dbReference>
<dbReference type="InterPro" id="IPR006612">
    <property type="entry name" value="THAP_Znf"/>
</dbReference>
<evidence type="ECO:0000256" key="1">
    <source>
        <dbReference type="ARBA" id="ARBA00022723"/>
    </source>
</evidence>
<dbReference type="PROSITE" id="PS50950">
    <property type="entry name" value="ZF_THAP"/>
    <property type="match status" value="1"/>
</dbReference>
<keyword evidence="3" id="KW-0862">Zinc</keyword>
<gene>
    <name evidence="8" type="primary">LOC121401647</name>
</gene>
<keyword evidence="2 5" id="KW-0863">Zinc-finger</keyword>
<evidence type="ECO:0000256" key="2">
    <source>
        <dbReference type="ARBA" id="ARBA00022771"/>
    </source>
</evidence>
<evidence type="ECO:0000259" key="6">
    <source>
        <dbReference type="PROSITE" id="PS50950"/>
    </source>
</evidence>
<dbReference type="OrthoDB" id="9881948at2759"/>
<reference evidence="8" key="1">
    <citation type="submission" date="2025-08" db="UniProtKB">
        <authorList>
            <consortium name="RefSeq"/>
        </authorList>
    </citation>
    <scope>IDENTIFICATION</scope>
    <source>
        <strain evidence="8">J_2021</strain>
        <tissue evidence="8">Erythrocytes</tissue>
    </source>
</reference>
<dbReference type="GO" id="GO:0008270">
    <property type="term" value="F:zinc ion binding"/>
    <property type="evidence" value="ECO:0007669"/>
    <property type="project" value="UniProtKB-KW"/>
</dbReference>
<proteinExistence type="predicted"/>
<dbReference type="GO" id="GO:0003677">
    <property type="term" value="F:DNA binding"/>
    <property type="evidence" value="ECO:0007669"/>
    <property type="project" value="UniProtKB-UniRule"/>
</dbReference>
<dbReference type="Pfam" id="PF05485">
    <property type="entry name" value="THAP"/>
    <property type="match status" value="1"/>
</dbReference>
<dbReference type="RefSeq" id="XP_041443251.1">
    <property type="nucleotide sequence ID" value="XM_041587317.1"/>
</dbReference>
<dbReference type="PANTHER" id="PTHR28624">
    <property type="entry name" value="COILED-COIL DOMAIN-CONTAINING PROTEIN 51"/>
    <property type="match status" value="1"/>
</dbReference>
<evidence type="ECO:0000256" key="5">
    <source>
        <dbReference type="PROSITE-ProRule" id="PRU00309"/>
    </source>
</evidence>
<keyword evidence="1" id="KW-0479">Metal-binding</keyword>
<feature type="domain" description="THAP-type" evidence="6">
    <location>
        <begin position="1"/>
        <end position="94"/>
    </location>
</feature>
<dbReference type="SMART" id="SM00692">
    <property type="entry name" value="DM3"/>
    <property type="match status" value="1"/>
</dbReference>
<organism evidence="7 8">
    <name type="scientific">Xenopus laevis</name>
    <name type="common">African clawed frog</name>
    <dbReference type="NCBI Taxonomy" id="8355"/>
    <lineage>
        <taxon>Eukaryota</taxon>
        <taxon>Metazoa</taxon>
        <taxon>Chordata</taxon>
        <taxon>Craniata</taxon>
        <taxon>Vertebrata</taxon>
        <taxon>Euteleostomi</taxon>
        <taxon>Amphibia</taxon>
        <taxon>Batrachia</taxon>
        <taxon>Anura</taxon>
        <taxon>Pipoidea</taxon>
        <taxon>Pipidae</taxon>
        <taxon>Xenopodinae</taxon>
        <taxon>Xenopus</taxon>
        <taxon>Xenopus</taxon>
    </lineage>
</organism>
<evidence type="ECO:0000313" key="8">
    <source>
        <dbReference type="RefSeq" id="XP_041443251.1"/>
    </source>
</evidence>
<evidence type="ECO:0000256" key="3">
    <source>
        <dbReference type="ARBA" id="ARBA00022833"/>
    </source>
</evidence>
<sequence length="785" mass="89787">MPNCIVNGCPHKTGQKDKYPNVTLHYFPNNLNQICNWLRQTSQYDDNLQSTANEILQSIKTGRHRICSEHFTSDSFIKKGSKRVLNPKAVPCIFKRQPNPVIVTAMETMPFQCHKRRRMEDEEASTSHTLVRIVNQYLTIGTQTDLNLFIDVSTSTTGLACSKDVACGENQDIRPMNIAVQTGDDSAPAETWRVIKDHSYPVLFSTPSKLPAPFMTDNSQPPIFETAEHALPLDDSFNMCDAASDNRSFESLTLTDASRKDITFSSMYEPDDSHISNLTDDDSTILDPVEEIHQRRYLVFNENLDQLFYLLKCQHNIQPPCQAPIVEINKKEYGTLIEVNLMCLAGHCAFTWKSQPLYGQIPVGNLAVACSLLLTGSSFLKVKEMFNLLNMPLISHTTYYSYQKRYILPAIELAWIREQEVLKKDLFEQAVVLAGDGQFDSPGYCAKYCTYSMMDVITKKIVAFTIDQVGPGKKSGAMETMAFQTTVTNLIDKGVDIKILATDRHSSVRLLMKTKFKNINHQFDVWHICKSLVKKLTAASKKKNCKDLATWIGPITNHLWWSAQTCDQKVNVLLDKWRSVLYHIANKHTFPKLKTYKKCQHKPLTAQEKKERKWITHTHPAHSSLVKIITDPLLIRDISSIEKFCHTGDLENFHSKVLKYRPKRIAYKMDGMHARTMLAILSHNNNVNRPQAIVKCSKRTTQPIGEKRFRLVYPKHKKNWVTKPIYENVTDEHLFDIMSDAAKILNGNIVHRWESRSINLPKNIADKERPEKSTAIAERYSRFGR</sequence>
<dbReference type="InterPro" id="IPR037660">
    <property type="entry name" value="CCDC51"/>
</dbReference>
<evidence type="ECO:0000256" key="4">
    <source>
        <dbReference type="ARBA" id="ARBA00023125"/>
    </source>
</evidence>
<protein>
    <submittedName>
        <fullName evidence="8">Uncharacterized protein LOC121401647</fullName>
    </submittedName>
</protein>
<evidence type="ECO:0000313" key="7">
    <source>
        <dbReference type="Proteomes" id="UP000186698"/>
    </source>
</evidence>
<dbReference type="KEGG" id="xla:121401647"/>
<keyword evidence="7" id="KW-1185">Reference proteome</keyword>
<dbReference type="GeneID" id="121401647"/>
<dbReference type="InterPro" id="IPR049012">
    <property type="entry name" value="Mutator_transp_dom"/>
</dbReference>
<dbReference type="AlphaFoldDB" id="A0A8J1MP93"/>
<accession>A0A8J1MP93</accession>
<name>A0A8J1MP93_XENLA</name>
<keyword evidence="4 5" id="KW-0238">DNA-binding</keyword>
<dbReference type="SMART" id="SM00980">
    <property type="entry name" value="THAP"/>
    <property type="match status" value="1"/>
</dbReference>
<dbReference type="Proteomes" id="UP000186698">
    <property type="component" value="Chromosome 1L"/>
</dbReference>
<dbReference type="SUPFAM" id="SSF57716">
    <property type="entry name" value="Glucocorticoid receptor-like (DNA-binding domain)"/>
    <property type="match status" value="1"/>
</dbReference>
<dbReference type="Pfam" id="PF20700">
    <property type="entry name" value="Mutator"/>
    <property type="match status" value="1"/>
</dbReference>